<accession>A0ACC1TCW7</accession>
<keyword evidence="2" id="KW-1185">Reference proteome</keyword>
<sequence length="221" mass="25396">MADLPPKDAISSVVDTDSLGSYCADLRKDLEDLEQLCAQARRTDKPLPKSALFDFALRSAYLALYGVKASEELLSLAYREPPFHEDISTYYRRTRGPIYEMLKKMLDVPEHILDEWSQEVYETDIAGLRDDSNPAKRAPEELPKSAVPKLQRGESPQLKRSVSPLSASTSFERSFDCKAPRTREEISMLTRKKRVLPKSWTTTELTDEDERFNYKTRRTRV</sequence>
<evidence type="ECO:0000313" key="2">
    <source>
        <dbReference type="Proteomes" id="UP001148662"/>
    </source>
</evidence>
<organism evidence="1 2">
    <name type="scientific">Phlebia brevispora</name>
    <dbReference type="NCBI Taxonomy" id="194682"/>
    <lineage>
        <taxon>Eukaryota</taxon>
        <taxon>Fungi</taxon>
        <taxon>Dikarya</taxon>
        <taxon>Basidiomycota</taxon>
        <taxon>Agaricomycotina</taxon>
        <taxon>Agaricomycetes</taxon>
        <taxon>Polyporales</taxon>
        <taxon>Meruliaceae</taxon>
        <taxon>Phlebia</taxon>
    </lineage>
</organism>
<reference evidence="1" key="1">
    <citation type="submission" date="2022-07" db="EMBL/GenBank/DDBJ databases">
        <title>Genome Sequence of Phlebia brevispora.</title>
        <authorList>
            <person name="Buettner E."/>
        </authorList>
    </citation>
    <scope>NUCLEOTIDE SEQUENCE</scope>
    <source>
        <strain evidence="1">MPL23</strain>
    </source>
</reference>
<evidence type="ECO:0000313" key="1">
    <source>
        <dbReference type="EMBL" id="KAJ3558417.1"/>
    </source>
</evidence>
<dbReference type="EMBL" id="JANHOG010000090">
    <property type="protein sequence ID" value="KAJ3558417.1"/>
    <property type="molecule type" value="Genomic_DNA"/>
</dbReference>
<name>A0ACC1TCW7_9APHY</name>
<comment type="caution">
    <text evidence="1">The sequence shown here is derived from an EMBL/GenBank/DDBJ whole genome shotgun (WGS) entry which is preliminary data.</text>
</comment>
<protein>
    <submittedName>
        <fullName evidence="1">Uncharacterized protein</fullName>
    </submittedName>
</protein>
<gene>
    <name evidence="1" type="ORF">NM688_g938</name>
</gene>
<proteinExistence type="predicted"/>
<dbReference type="Proteomes" id="UP001148662">
    <property type="component" value="Unassembled WGS sequence"/>
</dbReference>